<name>A0ABV7TX68_9NEIS</name>
<evidence type="ECO:0000313" key="3">
    <source>
        <dbReference type="Proteomes" id="UP001595636"/>
    </source>
</evidence>
<accession>A0ABV7TX68</accession>
<dbReference type="EMBL" id="JBHRYH010000045">
    <property type="protein sequence ID" value="MFC3627310.1"/>
    <property type="molecule type" value="Genomic_DNA"/>
</dbReference>
<reference evidence="3" key="1">
    <citation type="journal article" date="2019" name="Int. J. Syst. Evol. Microbiol.">
        <title>The Global Catalogue of Microorganisms (GCM) 10K type strain sequencing project: providing services to taxonomists for standard genome sequencing and annotation.</title>
        <authorList>
            <consortium name="The Broad Institute Genomics Platform"/>
            <consortium name="The Broad Institute Genome Sequencing Center for Infectious Disease"/>
            <person name="Wu L."/>
            <person name="Ma J."/>
        </authorList>
    </citation>
    <scope>NUCLEOTIDE SEQUENCE [LARGE SCALE GENOMIC DNA]</scope>
    <source>
        <strain evidence="3">KCTC 42195</strain>
    </source>
</reference>
<dbReference type="Pfam" id="PF06961">
    <property type="entry name" value="DUF1294"/>
    <property type="match status" value="1"/>
</dbReference>
<dbReference type="Proteomes" id="UP001595636">
    <property type="component" value="Unassembled WGS sequence"/>
</dbReference>
<feature type="transmembrane region" description="Helical" evidence="1">
    <location>
        <begin position="177"/>
        <end position="196"/>
    </location>
</feature>
<keyword evidence="1" id="KW-0472">Membrane</keyword>
<dbReference type="InterPro" id="IPR010718">
    <property type="entry name" value="DUF1294"/>
</dbReference>
<comment type="caution">
    <text evidence="2">The sequence shown here is derived from an EMBL/GenBank/DDBJ whole genome shotgun (WGS) entry which is preliminary data.</text>
</comment>
<keyword evidence="3" id="KW-1185">Reference proteome</keyword>
<feature type="transmembrane region" description="Helical" evidence="1">
    <location>
        <begin position="88"/>
        <end position="105"/>
    </location>
</feature>
<keyword evidence="1" id="KW-0812">Transmembrane</keyword>
<feature type="transmembrane region" description="Helical" evidence="1">
    <location>
        <begin position="148"/>
        <end position="165"/>
    </location>
</feature>
<dbReference type="SUPFAM" id="SSF50249">
    <property type="entry name" value="Nucleic acid-binding proteins"/>
    <property type="match status" value="1"/>
</dbReference>
<gene>
    <name evidence="2" type="ORF">ACFOKJ_14425</name>
</gene>
<sequence>MRFQGRLHNWQPRRGFGFITPNGGGEPAYVQQQSFQRQLHAPANGDLLSYHVSRDAKGRLVAHAVRQITLRHRLSHQPSLPRRREPRIALPLLLFAVLLAAGILLGRLPAGIAVLYLLLSLFTYLLYAHDKRAARRRRWRTRESTLHLLAMLGGWPGAMLAQYRLRHKSSKISFQFWYRGTVAANLGLLAWLHYALAK</sequence>
<feature type="transmembrane region" description="Helical" evidence="1">
    <location>
        <begin position="111"/>
        <end position="127"/>
    </location>
</feature>
<dbReference type="InterPro" id="IPR012340">
    <property type="entry name" value="NA-bd_OB-fold"/>
</dbReference>
<evidence type="ECO:0000313" key="2">
    <source>
        <dbReference type="EMBL" id="MFC3627310.1"/>
    </source>
</evidence>
<proteinExistence type="predicted"/>
<dbReference type="Gene3D" id="2.40.50.140">
    <property type="entry name" value="Nucleic acid-binding proteins"/>
    <property type="match status" value="1"/>
</dbReference>
<evidence type="ECO:0000256" key="1">
    <source>
        <dbReference type="SAM" id="Phobius"/>
    </source>
</evidence>
<keyword evidence="1" id="KW-1133">Transmembrane helix</keyword>
<organism evidence="2 3">
    <name type="scientific">Vogesella amnigena</name>
    <dbReference type="NCBI Taxonomy" id="1507449"/>
    <lineage>
        <taxon>Bacteria</taxon>
        <taxon>Pseudomonadati</taxon>
        <taxon>Pseudomonadota</taxon>
        <taxon>Betaproteobacteria</taxon>
        <taxon>Neisseriales</taxon>
        <taxon>Chromobacteriaceae</taxon>
        <taxon>Vogesella</taxon>
    </lineage>
</organism>
<protein>
    <submittedName>
        <fullName evidence="2">DUF1294 domain-containing protein</fullName>
    </submittedName>
</protein>
<dbReference type="RefSeq" id="WP_390280830.1">
    <property type="nucleotide sequence ID" value="NZ_JBHRYH010000045.1"/>
</dbReference>